<evidence type="ECO:0008006" key="6">
    <source>
        <dbReference type="Google" id="ProtNLM"/>
    </source>
</evidence>
<dbReference type="RefSeq" id="WP_007739166.1">
    <property type="nucleotide sequence ID" value="NZ_AKAU01000303.1"/>
</dbReference>
<dbReference type="EMBL" id="AKAU01000303">
    <property type="protein sequence ID" value="EIM93589.1"/>
    <property type="molecule type" value="Genomic_DNA"/>
</dbReference>
<proteinExistence type="predicted"/>
<reference evidence="2 5" key="2">
    <citation type="submission" date="2018-01" db="EMBL/GenBank/DDBJ databases">
        <title>Species boundaries and ecological features among Paraburkholderia terrae DSMZ17804T, P. hospita DSMZ17164T and P. caribensis DSMZ13236T.</title>
        <authorList>
            <person name="Pratama A.A."/>
        </authorList>
    </citation>
    <scope>NUCLEOTIDE SEQUENCE [LARGE SCALE GENOMIC DNA]</scope>
    <source>
        <strain evidence="2 5">DSM 17164</strain>
    </source>
</reference>
<keyword evidence="1" id="KW-0732">Signal</keyword>
<feature type="chain" id="PRO_5042601672" description="Secreted protein" evidence="1">
    <location>
        <begin position="23"/>
        <end position="98"/>
    </location>
</feature>
<dbReference type="KEGG" id="phs:C2L64_27155"/>
<evidence type="ECO:0000313" key="2">
    <source>
        <dbReference type="EMBL" id="AUT71913.1"/>
    </source>
</evidence>
<dbReference type="EMBL" id="CP026106">
    <property type="protein sequence ID" value="AUT71913.1"/>
    <property type="molecule type" value="Genomic_DNA"/>
</dbReference>
<feature type="signal peptide" evidence="1">
    <location>
        <begin position="1"/>
        <end position="22"/>
    </location>
</feature>
<organism evidence="2 5">
    <name type="scientific">Paraburkholderia hospita</name>
    <dbReference type="NCBI Taxonomy" id="169430"/>
    <lineage>
        <taxon>Bacteria</taxon>
        <taxon>Pseudomonadati</taxon>
        <taxon>Pseudomonadota</taxon>
        <taxon>Betaproteobacteria</taxon>
        <taxon>Burkholderiales</taxon>
        <taxon>Burkholderiaceae</taxon>
        <taxon>Paraburkholderia</taxon>
    </lineage>
</organism>
<dbReference type="AlphaFoldDB" id="A0AAJ5BQP1"/>
<name>A0AAJ5BQP1_9BURK</name>
<dbReference type="Proteomes" id="UP000236649">
    <property type="component" value="Chromosome 2"/>
</dbReference>
<keyword evidence="4" id="KW-1185">Reference proteome</keyword>
<gene>
    <name evidence="2" type="ORF">C2L64_27155</name>
    <name evidence="3" type="ORF">WQE_48778</name>
</gene>
<dbReference type="Proteomes" id="UP000004980">
    <property type="component" value="Unassembled WGS sequence"/>
</dbReference>
<reference evidence="3 4" key="1">
    <citation type="journal article" date="2012" name="J. Bacteriol.">
        <title>Draft Genome Sequence of the Soil Bacterium Burkholderia terrae Strain BS001, Which Interacts with Fungal Surface Structures.</title>
        <authorList>
            <person name="Nazir R."/>
            <person name="Hansen M.A."/>
            <person name="Sorensen S."/>
            <person name="van Elsas J.D."/>
        </authorList>
    </citation>
    <scope>NUCLEOTIDE SEQUENCE [LARGE SCALE GENOMIC DNA]</scope>
    <source>
        <strain evidence="3 4">BS001</strain>
    </source>
</reference>
<evidence type="ECO:0000313" key="3">
    <source>
        <dbReference type="EMBL" id="EIM93589.1"/>
    </source>
</evidence>
<evidence type="ECO:0000313" key="4">
    <source>
        <dbReference type="Proteomes" id="UP000004980"/>
    </source>
</evidence>
<evidence type="ECO:0000256" key="1">
    <source>
        <dbReference type="SAM" id="SignalP"/>
    </source>
</evidence>
<sequence length="98" mass="11078">MNKRLLWFAIVPVLLFAGTAAAQYPILDMVAGKLVQKYQQSSCEQLWQEKAQQKSRPKSEKEQQAVELLHNDPQMRAAFIDKVAAPIASKMFECGMIP</sequence>
<dbReference type="GeneID" id="55531989"/>
<protein>
    <recommendedName>
        <fullName evidence="6">Secreted protein</fullName>
    </recommendedName>
</protein>
<evidence type="ECO:0000313" key="5">
    <source>
        <dbReference type="Proteomes" id="UP000236649"/>
    </source>
</evidence>
<accession>A0AAJ5BQP1</accession>